<dbReference type="EMBL" id="PSWU01000012">
    <property type="protein sequence ID" value="PPI14391.1"/>
    <property type="molecule type" value="Genomic_DNA"/>
</dbReference>
<dbReference type="EMBL" id="LBFI01000057">
    <property type="protein sequence ID" value="KKM44317.1"/>
    <property type="molecule type" value="Genomic_DNA"/>
</dbReference>
<keyword evidence="4" id="KW-0342">GTP-binding</keyword>
<protein>
    <submittedName>
        <fullName evidence="6">2-phospho-L-lactate guanylyltransferase</fullName>
    </submittedName>
</protein>
<proteinExistence type="predicted"/>
<dbReference type="GO" id="GO:0005525">
    <property type="term" value="F:GTP binding"/>
    <property type="evidence" value="ECO:0007669"/>
    <property type="project" value="UniProtKB-KW"/>
</dbReference>
<dbReference type="NCBIfam" id="TIGR03552">
    <property type="entry name" value="F420_cofC"/>
    <property type="match status" value="1"/>
</dbReference>
<evidence type="ECO:0000256" key="2">
    <source>
        <dbReference type="ARBA" id="ARBA00022695"/>
    </source>
</evidence>
<dbReference type="OrthoDB" id="9151145at2"/>
<gene>
    <name evidence="6" type="primary">cofC</name>
    <name evidence="6" type="ORF">C5C51_07380</name>
    <name evidence="5" type="ORF">VT73_10515</name>
</gene>
<reference evidence="6 8" key="2">
    <citation type="submission" date="2018-02" db="EMBL/GenBank/DDBJ databases">
        <title>Bacteriophage NCPPB3778 and a type I-E CRISPR drive the evolution of the US Biological Select Agent, Rathayibacter toxicus.</title>
        <authorList>
            <person name="Davis E.W.II."/>
            <person name="Tabima J.F."/>
            <person name="Weisberg A.J."/>
            <person name="Lopes L.D."/>
            <person name="Wiseman M.S."/>
            <person name="Wiseman M.S."/>
            <person name="Pupko T."/>
            <person name="Belcher M.S."/>
            <person name="Sechler A.J."/>
            <person name="Tancos M.A."/>
            <person name="Schroeder B.K."/>
            <person name="Murray T.D."/>
            <person name="Luster D.G."/>
            <person name="Schneider W.L."/>
            <person name="Rogers E."/>
            <person name="Andreote F.D."/>
            <person name="Grunwald N.J."/>
            <person name="Putnam M.L."/>
            <person name="Chang J.H."/>
        </authorList>
    </citation>
    <scope>NUCLEOTIDE SEQUENCE [LARGE SCALE GENOMIC DNA]</scope>
    <source>
        <strain evidence="6 8">FH99</strain>
    </source>
</reference>
<evidence type="ECO:0000313" key="5">
    <source>
        <dbReference type="EMBL" id="KKM44317.1"/>
    </source>
</evidence>
<dbReference type="STRING" id="145458.APU90_09520"/>
<dbReference type="GO" id="GO:0043814">
    <property type="term" value="F:phospholactate guanylyltransferase activity"/>
    <property type="evidence" value="ECO:0007669"/>
    <property type="project" value="InterPro"/>
</dbReference>
<evidence type="ECO:0000256" key="3">
    <source>
        <dbReference type="ARBA" id="ARBA00022741"/>
    </source>
</evidence>
<organism evidence="5 7">
    <name type="scientific">Rathayibacter toxicus</name>
    <dbReference type="NCBI Taxonomy" id="145458"/>
    <lineage>
        <taxon>Bacteria</taxon>
        <taxon>Bacillati</taxon>
        <taxon>Actinomycetota</taxon>
        <taxon>Actinomycetes</taxon>
        <taxon>Micrococcales</taxon>
        <taxon>Microbacteriaceae</taxon>
        <taxon>Rathayibacter</taxon>
    </lineage>
</organism>
<accession>A0A0U1PQV4</accession>
<keyword evidence="7" id="KW-1185">Reference proteome</keyword>
<evidence type="ECO:0000256" key="4">
    <source>
        <dbReference type="ARBA" id="ARBA00023134"/>
    </source>
</evidence>
<dbReference type="PANTHER" id="PTHR40392:SF1">
    <property type="entry name" value="2-PHOSPHO-L-LACTATE GUANYLYLTRANSFERASE"/>
    <property type="match status" value="1"/>
</dbReference>
<dbReference type="SUPFAM" id="SSF53448">
    <property type="entry name" value="Nucleotide-diphospho-sugar transferases"/>
    <property type="match status" value="1"/>
</dbReference>
<reference evidence="5 7" key="1">
    <citation type="submission" date="2015-04" db="EMBL/GenBank/DDBJ databases">
        <title>Draft genome sequence of Rathayibacter toxicus strain FH-142 (AKA 70134 or CS 32), a Western Australian isolate.</title>
        <authorList>
            <consortium name="Consortium for Microbial Forensics and Genomics (microFORGE)"/>
            <person name="Knight B.M."/>
            <person name="Roberts D.P."/>
            <person name="Lin D."/>
            <person name="Hari K."/>
            <person name="Fletcher J."/>
            <person name="Melcher U."/>
            <person name="Blagden T."/>
            <person name="Luster D.G."/>
            <person name="Sechler A.J."/>
            <person name="Schneider W.L."/>
            <person name="Winegar R.A."/>
        </authorList>
    </citation>
    <scope>NUCLEOTIDE SEQUENCE [LARGE SCALE GENOMIC DNA]</scope>
    <source>
        <strain evidence="5 7">FH142</strain>
    </source>
</reference>
<dbReference type="AlphaFoldDB" id="A0A0U1PQV4"/>
<dbReference type="Gene3D" id="3.90.550.10">
    <property type="entry name" value="Spore Coat Polysaccharide Biosynthesis Protein SpsA, Chain A"/>
    <property type="match status" value="1"/>
</dbReference>
<dbReference type="Proteomes" id="UP000052979">
    <property type="component" value="Unassembled WGS sequence"/>
</dbReference>
<evidence type="ECO:0000313" key="6">
    <source>
        <dbReference type="EMBL" id="PPI14391.1"/>
    </source>
</evidence>
<comment type="caution">
    <text evidence="5">The sequence shown here is derived from an EMBL/GenBank/DDBJ whole genome shotgun (WGS) entry which is preliminary data.</text>
</comment>
<dbReference type="RefSeq" id="WP_027691544.1">
    <property type="nucleotide sequence ID" value="NZ_CP010848.1"/>
</dbReference>
<dbReference type="InterPro" id="IPR002835">
    <property type="entry name" value="CofC"/>
</dbReference>
<dbReference type="PATRIC" id="fig|145458.8.peg.2386"/>
<evidence type="ECO:0000313" key="7">
    <source>
        <dbReference type="Proteomes" id="UP000052979"/>
    </source>
</evidence>
<dbReference type="Pfam" id="PF01983">
    <property type="entry name" value="CofC"/>
    <property type="match status" value="1"/>
</dbReference>
<name>A0A0U1PQV4_9MICO</name>
<evidence type="ECO:0000313" key="8">
    <source>
        <dbReference type="Proteomes" id="UP000237966"/>
    </source>
</evidence>
<dbReference type="Proteomes" id="UP000237966">
    <property type="component" value="Unassembled WGS sequence"/>
</dbReference>
<dbReference type="InterPro" id="IPR029044">
    <property type="entry name" value="Nucleotide-diphossugar_trans"/>
</dbReference>
<dbReference type="eggNOG" id="COG1920">
    <property type="taxonomic scope" value="Bacteria"/>
</dbReference>
<keyword evidence="3" id="KW-0547">Nucleotide-binding</keyword>
<evidence type="ECO:0000256" key="1">
    <source>
        <dbReference type="ARBA" id="ARBA00022679"/>
    </source>
</evidence>
<keyword evidence="2 6" id="KW-0548">Nucleotidyltransferase</keyword>
<dbReference type="PANTHER" id="PTHR40392">
    <property type="entry name" value="2-PHOSPHO-L-LACTATE GUANYLYLTRANSFERASE"/>
    <property type="match status" value="1"/>
</dbReference>
<sequence>MSDKWRVVVMFKGCGASKTRLELPTRVALAEAFLLDTLSAALGALPVSGAVLVTSDAKAAERARAEHPQLIVVKDPGGLNEAVTVGVARALAERPLAPVVVLTADLPALESCELEHVLTSAQRLPAVVPDREGSGTTSLLLTREAFVQPAFGSGSLARHCAGGCRVVDLPTSSTLRLDVDTLDDLHRAEAAGVGAHTARELAAIA</sequence>
<dbReference type="GeneID" id="93666846"/>
<keyword evidence="1 6" id="KW-0808">Transferase</keyword>